<reference evidence="1" key="1">
    <citation type="submission" date="2019-11" db="EMBL/GenBank/DDBJ databases">
        <title>Nori genome reveals adaptations in red seaweeds to the harsh intertidal environment.</title>
        <authorList>
            <person name="Wang D."/>
            <person name="Mao Y."/>
        </authorList>
    </citation>
    <scope>NUCLEOTIDE SEQUENCE</scope>
    <source>
        <tissue evidence="1">Gametophyte</tissue>
    </source>
</reference>
<proteinExistence type="predicted"/>
<sequence length="797" mass="82036">MGMIRATDAGGAAAAAPSVGSPHVVAVQDKTLHRGEVVESGVAAASAADRAQLYLSSMDYVLAEGISDRWCTKYGELLAWHREHGTCSVPKSQGQLGRWVARQRELHKRDELEPAREHALNRLGIVWDTAETQWELRIQQLVAYRATHGTACVPIADGELGAWTAKQRQLHAKGRLLPARYERLAELGFVFNMPASDWDAQYDRLVDWKAKHGHTRVPFVAGELGWWVNTQRQSERKGRLLPKRKAKLDAIDFCFYPQERVRPLCGAVKAMAGTGGGEAAAESSSGDREGSPRTGGGGAHGGASAAAGVPSVAAGAAAISKKRKSENVGAAAGRRSAGGLSPPRRPAHPVAAHPPCVASATQYQQQVAAQGLSGPPPPPPTACAGVLPPLAGSFCPDAANAGALPRATSDGVLRAPGSGTAMGGGLLTPWGLPRVEADAAGPRTSARRSTSWEAASASRLASAASPNGPWALFPSMTRGQTATVPGPHEGESTRPYVEATSALQQPAPLPTAGPLAPFRAFGEPVPIVAVRAVPIREQQPQSPRPTPATGACPPSPSDRFLVRPRSPASSSSSSSSYAGIDMGHHRRVPLPPSSYVPPQGIPSIRHPPSLANVPRAVQSSPGRTLAAPHTTSTGSPSPPLLPVPASRPSFPSLPLPPPAALLSWTGVSSSGAVPLSPPVLSAGEAVPSAEDGARRPMPPKLPPFSSLLAGTTRGVPAPAGLAPTASTPLTSGTAGRVSAWLSASSPGRDTNGVAATSATFSAGYVATSGEGSAWLLGHARQPAPPPSGSVLAAAPRH</sequence>
<evidence type="ECO:0000313" key="2">
    <source>
        <dbReference type="Proteomes" id="UP000798662"/>
    </source>
</evidence>
<evidence type="ECO:0000313" key="1">
    <source>
        <dbReference type="EMBL" id="KAK1861843.1"/>
    </source>
</evidence>
<keyword evidence="2" id="KW-1185">Reference proteome</keyword>
<name>A0ACC3BW75_PYRYE</name>
<gene>
    <name evidence="1" type="ORF">I4F81_004423</name>
</gene>
<accession>A0ACC3BW75</accession>
<dbReference type="Proteomes" id="UP000798662">
    <property type="component" value="Chromosome 1"/>
</dbReference>
<protein>
    <submittedName>
        <fullName evidence="1">Uncharacterized protein</fullName>
    </submittedName>
</protein>
<comment type="caution">
    <text evidence="1">The sequence shown here is derived from an EMBL/GenBank/DDBJ whole genome shotgun (WGS) entry which is preliminary data.</text>
</comment>
<dbReference type="EMBL" id="CM020618">
    <property type="protein sequence ID" value="KAK1861843.1"/>
    <property type="molecule type" value="Genomic_DNA"/>
</dbReference>
<organism evidence="1 2">
    <name type="scientific">Pyropia yezoensis</name>
    <name type="common">Susabi-nori</name>
    <name type="synonym">Porphyra yezoensis</name>
    <dbReference type="NCBI Taxonomy" id="2788"/>
    <lineage>
        <taxon>Eukaryota</taxon>
        <taxon>Rhodophyta</taxon>
        <taxon>Bangiophyceae</taxon>
        <taxon>Bangiales</taxon>
        <taxon>Bangiaceae</taxon>
        <taxon>Pyropia</taxon>
    </lineage>
</organism>